<evidence type="ECO:0000256" key="1">
    <source>
        <dbReference type="ARBA" id="ARBA00022473"/>
    </source>
</evidence>
<dbReference type="InterPro" id="IPR002110">
    <property type="entry name" value="Ankyrin_rpt"/>
</dbReference>
<accession>A0A2T7P020</accession>
<feature type="repeat" description="ANK" evidence="4">
    <location>
        <begin position="90"/>
        <end position="122"/>
    </location>
</feature>
<evidence type="ECO:0000256" key="3">
    <source>
        <dbReference type="ARBA" id="ARBA00038386"/>
    </source>
</evidence>
<dbReference type="Proteomes" id="UP000245119">
    <property type="component" value="Linkage Group LG8"/>
</dbReference>
<dbReference type="Pfam" id="PF12796">
    <property type="entry name" value="Ank_2"/>
    <property type="match status" value="1"/>
</dbReference>
<reference evidence="6 7" key="1">
    <citation type="submission" date="2018-04" db="EMBL/GenBank/DDBJ databases">
        <title>The genome of golden apple snail Pomacea canaliculata provides insight into stress tolerance and invasive adaptation.</title>
        <authorList>
            <person name="Liu C."/>
            <person name="Liu B."/>
            <person name="Ren Y."/>
            <person name="Zhang Y."/>
            <person name="Wang H."/>
            <person name="Li S."/>
            <person name="Jiang F."/>
            <person name="Yin L."/>
            <person name="Zhang G."/>
            <person name="Qian W."/>
            <person name="Fan W."/>
        </authorList>
    </citation>
    <scope>NUCLEOTIDE SEQUENCE [LARGE SCALE GENOMIC DNA]</scope>
    <source>
        <strain evidence="6">SZHN2017</strain>
        <tissue evidence="6">Muscle</tissue>
    </source>
</reference>
<dbReference type="InterPro" id="IPR036770">
    <property type="entry name" value="Ankyrin_rpt-contain_sf"/>
</dbReference>
<feature type="repeat" description="ANK" evidence="4">
    <location>
        <begin position="57"/>
        <end position="89"/>
    </location>
</feature>
<dbReference type="GO" id="GO:0004857">
    <property type="term" value="F:enzyme inhibitor activity"/>
    <property type="evidence" value="ECO:0007669"/>
    <property type="project" value="TreeGrafter"/>
</dbReference>
<dbReference type="PROSITE" id="PS50297">
    <property type="entry name" value="ANK_REP_REGION"/>
    <property type="match status" value="2"/>
</dbReference>
<dbReference type="InterPro" id="IPR051226">
    <property type="entry name" value="PP1_Regulatory_Subunit"/>
</dbReference>
<comment type="similarity">
    <text evidence="3">Belongs to the NRARP family.</text>
</comment>
<evidence type="ECO:0000313" key="6">
    <source>
        <dbReference type="EMBL" id="PVD26770.1"/>
    </source>
</evidence>
<dbReference type="GO" id="GO:0005737">
    <property type="term" value="C:cytoplasm"/>
    <property type="evidence" value="ECO:0007669"/>
    <property type="project" value="TreeGrafter"/>
</dbReference>
<dbReference type="SMART" id="SM00248">
    <property type="entry name" value="ANK"/>
    <property type="match status" value="2"/>
</dbReference>
<keyword evidence="7" id="KW-1185">Reference proteome</keyword>
<dbReference type="STRING" id="400727.A0A2T7P020"/>
<dbReference type="SUPFAM" id="SSF48403">
    <property type="entry name" value="Ankyrin repeat"/>
    <property type="match status" value="1"/>
</dbReference>
<keyword evidence="1" id="KW-0217">Developmental protein</keyword>
<organism evidence="6 7">
    <name type="scientific">Pomacea canaliculata</name>
    <name type="common">Golden apple snail</name>
    <dbReference type="NCBI Taxonomy" id="400727"/>
    <lineage>
        <taxon>Eukaryota</taxon>
        <taxon>Metazoa</taxon>
        <taxon>Spiralia</taxon>
        <taxon>Lophotrochozoa</taxon>
        <taxon>Mollusca</taxon>
        <taxon>Gastropoda</taxon>
        <taxon>Caenogastropoda</taxon>
        <taxon>Architaenioglossa</taxon>
        <taxon>Ampullarioidea</taxon>
        <taxon>Ampullariidae</taxon>
        <taxon>Pomacea</taxon>
    </lineage>
</organism>
<comment type="caution">
    <text evidence="6">The sequence shown here is derived from an EMBL/GenBank/DDBJ whole genome shotgun (WGS) entry which is preliminary data.</text>
</comment>
<dbReference type="PROSITE" id="PS50088">
    <property type="entry name" value="ANK_REPEAT"/>
    <property type="match status" value="2"/>
</dbReference>
<dbReference type="PANTHER" id="PTHR24179">
    <property type="entry name" value="PROTEIN PHOSPHATASE 1 REGULATORY SUBUNIT 12"/>
    <property type="match status" value="1"/>
</dbReference>
<evidence type="ECO:0000256" key="4">
    <source>
        <dbReference type="PROSITE-ProRule" id="PRU00023"/>
    </source>
</evidence>
<keyword evidence="4" id="KW-0040">ANK repeat</keyword>
<proteinExistence type="inferred from homology"/>
<name>A0A2T7P020_POMCA</name>
<feature type="region of interest" description="Disordered" evidence="5">
    <location>
        <begin position="146"/>
        <end position="178"/>
    </location>
</feature>
<protein>
    <submittedName>
        <fullName evidence="6">Uncharacterized protein</fullName>
    </submittedName>
</protein>
<dbReference type="PANTHER" id="PTHR24179:SF21">
    <property type="entry name" value="MYOSIN BINDING SUBUNIT, ISOFORM O"/>
    <property type="match status" value="1"/>
</dbReference>
<evidence type="ECO:0000256" key="2">
    <source>
        <dbReference type="ARBA" id="ARBA00022737"/>
    </source>
</evidence>
<dbReference type="OMA" id="QRDATND"/>
<dbReference type="AlphaFoldDB" id="A0A2T7P020"/>
<dbReference type="OrthoDB" id="19014at2759"/>
<evidence type="ECO:0000256" key="5">
    <source>
        <dbReference type="SAM" id="MobiDB-lite"/>
    </source>
</evidence>
<dbReference type="GO" id="GO:0019208">
    <property type="term" value="F:phosphatase regulator activity"/>
    <property type="evidence" value="ECO:0007669"/>
    <property type="project" value="TreeGrafter"/>
</dbReference>
<dbReference type="EMBL" id="PZQS01000008">
    <property type="protein sequence ID" value="PVD26770.1"/>
    <property type="molecule type" value="Genomic_DNA"/>
</dbReference>
<gene>
    <name evidence="6" type="ORF">C0Q70_14448</name>
</gene>
<keyword evidence="2" id="KW-0677">Repeat</keyword>
<sequence length="178" mass="19402">MSRRASILAKQQRSRPKVRFPDDLVFLDNIRENDLDACKVMLRRASLKIDINALNDAGLTPLHQAVLDGNLAAVKLLVEHGANVNERDADTWTPLHAACAEGHTDIVRYLLTKGANKEIMSCEGERPLDLVDSADLHTIGAMLETEAPLGLSSHNEDSSPSSSPAKRRPTGKSSRDGD</sequence>
<evidence type="ECO:0000313" key="7">
    <source>
        <dbReference type="Proteomes" id="UP000245119"/>
    </source>
</evidence>
<dbReference type="Gene3D" id="1.25.40.20">
    <property type="entry name" value="Ankyrin repeat-containing domain"/>
    <property type="match status" value="1"/>
</dbReference>